<keyword evidence="2" id="KW-0540">Nuclease</keyword>
<geneLocation type="chloroplast" evidence="2"/>
<name>A0A1B0RYA8_9CHLO</name>
<keyword evidence="2" id="KW-0934">Plastid</keyword>
<organism evidence="2">
    <name type="scientific">Pseudopleurococcus sp. A SAG 2039</name>
    <dbReference type="NCBI Taxonomy" id="908851"/>
    <lineage>
        <taxon>Eukaryota</taxon>
        <taxon>Viridiplantae</taxon>
        <taxon>Chlorophyta</taxon>
        <taxon>core chlorophytes</taxon>
        <taxon>Trebouxiophyceae</taxon>
        <taxon>Chlorellales</taxon>
        <taxon>Leptosiraceae</taxon>
        <taxon>Pseudopleurococcus</taxon>
    </lineage>
</organism>
<keyword evidence="2" id="KW-0255">Endonuclease</keyword>
<reference evidence="2" key="1">
    <citation type="submission" date="2012-04" db="EMBL/GenBank/DDBJ databases">
        <title>Newly identified LAGLIDADG homing endonucleases in the chloroplast LSU rDNA of green algae.</title>
        <authorList>
            <person name="Del Hoyo A."/>
            <person name="Alvarez R."/>
            <person name="Casano L.M."/>
            <person name="Barreno E."/>
            <person name="Del Campo E.M."/>
        </authorList>
    </citation>
    <scope>NUCLEOTIDE SEQUENCE</scope>
    <source>
        <strain evidence="2">SAG 2039</strain>
    </source>
</reference>
<feature type="domain" description="Homing endonuclease LAGLIDADG" evidence="1">
    <location>
        <begin position="69"/>
        <end position="172"/>
    </location>
</feature>
<dbReference type="EMBL" id="JQ921006">
    <property type="protein sequence ID" value="ALA63887.1"/>
    <property type="molecule type" value="Genomic_DNA"/>
</dbReference>
<evidence type="ECO:0000313" key="2">
    <source>
        <dbReference type="EMBL" id="ALA63887.1"/>
    </source>
</evidence>
<dbReference type="SUPFAM" id="SSF55608">
    <property type="entry name" value="Homing endonucleases"/>
    <property type="match status" value="1"/>
</dbReference>
<dbReference type="Gene3D" id="3.10.28.10">
    <property type="entry name" value="Homing endonucleases"/>
    <property type="match status" value="1"/>
</dbReference>
<dbReference type="Pfam" id="PF00961">
    <property type="entry name" value="LAGLIDADG_1"/>
    <property type="match status" value="1"/>
</dbReference>
<proteinExistence type="predicted"/>
<dbReference type="InterPro" id="IPR004860">
    <property type="entry name" value="LAGLIDADG_dom"/>
</dbReference>
<protein>
    <submittedName>
        <fullName evidence="2">Putative LAGLIDADG homing endonuclease</fullName>
    </submittedName>
</protein>
<dbReference type="AlphaFoldDB" id="A0A1B0RYA8"/>
<dbReference type="InterPro" id="IPR027434">
    <property type="entry name" value="Homing_endonucl"/>
</dbReference>
<evidence type="ECO:0000259" key="1">
    <source>
        <dbReference type="Pfam" id="PF00961"/>
    </source>
</evidence>
<keyword evidence="2" id="KW-0378">Hydrolase</keyword>
<dbReference type="GO" id="GO:0004519">
    <property type="term" value="F:endonuclease activity"/>
    <property type="evidence" value="ECO:0007669"/>
    <property type="project" value="UniProtKB-KW"/>
</dbReference>
<keyword evidence="2" id="KW-0150">Chloroplast</keyword>
<sequence length="228" mass="26489">MKINKKAIGSDFVYLNPGQSVSETFLVQLKKINQDYSQTKKFLKYCRDIESLFKLSPVTKKTTQCHFFLAGFLEGAGCLNIGAKKNTTSRFKLYLDPEFNLTQHINGISNLYLAMCLFQTGRIRFKSGSLATFVYTIDNRLSLEQKVIPFYENYVILYGCSAKKKRLAVFKKLLQLFKEKAHLDLDKMVYEILPLWDQLRMQKSSNQTFKNLKQAQIYIKQSIQKNDL</sequence>
<accession>A0A1B0RYA8</accession>